<evidence type="ECO:0000313" key="2">
    <source>
        <dbReference type="Proteomes" id="UP000060487"/>
    </source>
</evidence>
<comment type="caution">
    <text evidence="1">The sequence shown here is derived from an EMBL/GenBank/DDBJ whole genome shotgun (WGS) entry which is preliminary data.</text>
</comment>
<accession>A0ABR5SGA1</accession>
<name>A0ABR5SGA1_9BACT</name>
<gene>
    <name evidence="1" type="ORF">ASN18_2632</name>
</gene>
<sequence length="32" mass="3544">MNLQMTEKVIKNKLGILNLATELGNVSRACKI</sequence>
<evidence type="ECO:0000313" key="1">
    <source>
        <dbReference type="EMBL" id="KWT81126.1"/>
    </source>
</evidence>
<evidence type="ECO:0008006" key="3">
    <source>
        <dbReference type="Google" id="ProtNLM"/>
    </source>
</evidence>
<keyword evidence="2" id="KW-1185">Reference proteome</keyword>
<reference evidence="1 2" key="1">
    <citation type="submission" date="2015-11" db="EMBL/GenBank/DDBJ databases">
        <authorList>
            <person name="Lin W."/>
        </authorList>
    </citation>
    <scope>NUCLEOTIDE SEQUENCE [LARGE SCALE GENOMIC DNA]</scope>
    <source>
        <strain evidence="1 2">HCH-1</strain>
    </source>
</reference>
<proteinExistence type="predicted"/>
<protein>
    <recommendedName>
        <fullName evidence="3">Transposase</fullName>
    </recommendedName>
</protein>
<organism evidence="1 2">
    <name type="scientific">Candidatus Magnetominusculus xianensis</name>
    <dbReference type="NCBI Taxonomy" id="1748249"/>
    <lineage>
        <taxon>Bacteria</taxon>
        <taxon>Pseudomonadati</taxon>
        <taxon>Nitrospirota</taxon>
        <taxon>Nitrospiria</taxon>
        <taxon>Nitrospirales</taxon>
        <taxon>Nitrospiraceae</taxon>
        <taxon>Candidatus Magnetominusculus</taxon>
    </lineage>
</organism>
<dbReference type="EMBL" id="LNQR01000101">
    <property type="protein sequence ID" value="KWT81126.1"/>
    <property type="molecule type" value="Genomic_DNA"/>
</dbReference>
<dbReference type="Proteomes" id="UP000060487">
    <property type="component" value="Unassembled WGS sequence"/>
</dbReference>